<dbReference type="SUPFAM" id="SSF75304">
    <property type="entry name" value="Amidase signature (AS) enzymes"/>
    <property type="match status" value="1"/>
</dbReference>
<protein>
    <submittedName>
        <fullName evidence="3">Amidase</fullName>
    </submittedName>
</protein>
<dbReference type="PANTHER" id="PTHR11895:SF7">
    <property type="entry name" value="GLUTAMYL-TRNA(GLN) AMIDOTRANSFERASE SUBUNIT A, MITOCHONDRIAL"/>
    <property type="match status" value="1"/>
</dbReference>
<comment type="similarity">
    <text evidence="1">Belongs to the amidase family.</text>
</comment>
<dbReference type="Proteomes" id="UP000181897">
    <property type="component" value="Chromosome"/>
</dbReference>
<dbReference type="KEGG" id="suam:BOO69_00525"/>
<dbReference type="Gene3D" id="3.90.1300.10">
    <property type="entry name" value="Amidase signature (AS) domain"/>
    <property type="match status" value="1"/>
</dbReference>
<dbReference type="STRING" id="1917485.BOO69_00525"/>
<dbReference type="OrthoDB" id="9777859at2"/>
<dbReference type="InterPro" id="IPR020556">
    <property type="entry name" value="Amidase_CS"/>
</dbReference>
<dbReference type="InterPro" id="IPR036928">
    <property type="entry name" value="AS_sf"/>
</dbReference>
<dbReference type="GO" id="GO:0003824">
    <property type="term" value="F:catalytic activity"/>
    <property type="evidence" value="ECO:0007669"/>
    <property type="project" value="InterPro"/>
</dbReference>
<feature type="domain" description="Amidase" evidence="2">
    <location>
        <begin position="35"/>
        <end position="454"/>
    </location>
</feature>
<dbReference type="Pfam" id="PF01425">
    <property type="entry name" value="Amidase"/>
    <property type="match status" value="1"/>
</dbReference>
<organism evidence="3 4">
    <name type="scientific">Sulfitobacter alexandrii</name>
    <dbReference type="NCBI Taxonomy" id="1917485"/>
    <lineage>
        <taxon>Bacteria</taxon>
        <taxon>Pseudomonadati</taxon>
        <taxon>Pseudomonadota</taxon>
        <taxon>Alphaproteobacteria</taxon>
        <taxon>Rhodobacterales</taxon>
        <taxon>Roseobacteraceae</taxon>
        <taxon>Sulfitobacter</taxon>
    </lineage>
</organism>
<dbReference type="InterPro" id="IPR023631">
    <property type="entry name" value="Amidase_dom"/>
</dbReference>
<reference evidence="3 4" key="1">
    <citation type="submission" date="2016-11" db="EMBL/GenBank/DDBJ databases">
        <title>Complete genome sequence of Sulfitobacter sp. AM1-D1, a toxic bacteria associated with marine dinoflagellate Alexandrium minutum in East China Sea.</title>
        <authorList>
            <person name="Yang Q."/>
            <person name="Zhang X."/>
            <person name="Tian X."/>
        </authorList>
    </citation>
    <scope>NUCLEOTIDE SEQUENCE [LARGE SCALE GENOMIC DNA]</scope>
    <source>
        <strain evidence="3 4">AM1-D1</strain>
    </source>
</reference>
<accession>A0A1J0WD27</accession>
<dbReference type="PROSITE" id="PS00571">
    <property type="entry name" value="AMIDASES"/>
    <property type="match status" value="1"/>
</dbReference>
<dbReference type="AlphaFoldDB" id="A0A1J0WD27"/>
<evidence type="ECO:0000256" key="1">
    <source>
        <dbReference type="ARBA" id="ARBA00009199"/>
    </source>
</evidence>
<evidence type="ECO:0000313" key="3">
    <source>
        <dbReference type="EMBL" id="APE42062.1"/>
    </source>
</evidence>
<dbReference type="InterPro" id="IPR000120">
    <property type="entry name" value="Amidase"/>
</dbReference>
<dbReference type="EMBL" id="CP018076">
    <property type="protein sequence ID" value="APE42062.1"/>
    <property type="molecule type" value="Genomic_DNA"/>
</dbReference>
<evidence type="ECO:0000259" key="2">
    <source>
        <dbReference type="Pfam" id="PF01425"/>
    </source>
</evidence>
<proteinExistence type="inferred from homology"/>
<dbReference type="RefSeq" id="WP_071969334.1">
    <property type="nucleotide sequence ID" value="NZ_CP018076.1"/>
</dbReference>
<name>A0A1J0WD27_9RHOB</name>
<gene>
    <name evidence="3" type="ORF">BOO69_00525</name>
</gene>
<sequence>MKIEEYAAQDATGLADLVRKKEVTAQEVSDCAAEAISTLDKDLNAVAQMLDAPITGSAEGPLAGVPFVVKDLVLHVEGVPSRSGTRLLEAGQFVPPESSELFLRFQKAGLTTMAITTTPEFGYNATCEALVYGAPTKNPYDTSRSSGGSSGGSAALVAAGAVPVAHANDGGGSIRIPAASCGLVGLKPTRGRTPLGPDYNLPLMGMGIEFAVTRTVRDAALLLDCVEGPEIGAMFDIPRPAKPYTDVFEASPGKKRIAFATHLKGTPEPDPEVRAALEKTAQTLADMGHEIVEASPDYDYDGWRRANFVMWNGFLAAGVYGLAQVLGVEPSVDNVEAVSLACAQAGASLTALDYEMAMMQMNGVSRALGRFMADYDAFLLPTLKQTALPLGTMDQNGDFDAEGWHDHIFGHFPYCALFNMTGQPAISVPNGQGTDGLPLAAQMVARMGDEATLLQLAAQLEQAQPWSAMRPGVFAA</sequence>
<dbReference type="PANTHER" id="PTHR11895">
    <property type="entry name" value="TRANSAMIDASE"/>
    <property type="match status" value="1"/>
</dbReference>
<keyword evidence="4" id="KW-1185">Reference proteome</keyword>
<evidence type="ECO:0000313" key="4">
    <source>
        <dbReference type="Proteomes" id="UP000181897"/>
    </source>
</evidence>